<dbReference type="InterPro" id="IPR008207">
    <property type="entry name" value="Sig_transdc_His_kin_Hpt_dom"/>
</dbReference>
<feature type="compositionally biased region" description="Pro residues" evidence="3">
    <location>
        <begin position="1"/>
        <end position="11"/>
    </location>
</feature>
<dbReference type="EMBL" id="VOHK01000005">
    <property type="protein sequence ID" value="TWT19447.1"/>
    <property type="molecule type" value="Genomic_DNA"/>
</dbReference>
<dbReference type="CDD" id="cd00088">
    <property type="entry name" value="HPT"/>
    <property type="match status" value="1"/>
</dbReference>
<dbReference type="OrthoDB" id="9797243at2"/>
<keyword evidence="6" id="KW-1185">Reference proteome</keyword>
<evidence type="ECO:0000313" key="6">
    <source>
        <dbReference type="Proteomes" id="UP000319980"/>
    </source>
</evidence>
<dbReference type="Pfam" id="PF01627">
    <property type="entry name" value="Hpt"/>
    <property type="match status" value="1"/>
</dbReference>
<protein>
    <submittedName>
        <fullName evidence="5">Hpt domain-containing protein</fullName>
    </submittedName>
</protein>
<feature type="modified residue" description="Phosphohistidine" evidence="2">
    <location>
        <position position="102"/>
    </location>
</feature>
<dbReference type="AlphaFoldDB" id="A0A5C5U0N4"/>
<keyword evidence="1" id="KW-0902">Two-component regulatory system</keyword>
<name>A0A5C5U0N4_9GAMM</name>
<dbReference type="PROSITE" id="PS50894">
    <property type="entry name" value="HPT"/>
    <property type="match status" value="1"/>
</dbReference>
<gene>
    <name evidence="5" type="ORF">FQY83_12355</name>
</gene>
<comment type="caution">
    <text evidence="5">The sequence shown here is derived from an EMBL/GenBank/DDBJ whole genome shotgun (WGS) entry which is preliminary data.</text>
</comment>
<dbReference type="InterPro" id="IPR036641">
    <property type="entry name" value="HPT_dom_sf"/>
</dbReference>
<dbReference type="Proteomes" id="UP000319980">
    <property type="component" value="Unassembled WGS sequence"/>
</dbReference>
<evidence type="ECO:0000256" key="1">
    <source>
        <dbReference type="ARBA" id="ARBA00023012"/>
    </source>
</evidence>
<evidence type="ECO:0000256" key="2">
    <source>
        <dbReference type="PROSITE-ProRule" id="PRU00110"/>
    </source>
</evidence>
<dbReference type="GO" id="GO:0004672">
    <property type="term" value="F:protein kinase activity"/>
    <property type="evidence" value="ECO:0007669"/>
    <property type="project" value="UniProtKB-ARBA"/>
</dbReference>
<accession>A0A5C5U0N4</accession>
<evidence type="ECO:0000259" key="4">
    <source>
        <dbReference type="PROSITE" id="PS50894"/>
    </source>
</evidence>
<feature type="region of interest" description="Disordered" evidence="3">
    <location>
        <begin position="1"/>
        <end position="46"/>
    </location>
</feature>
<feature type="compositionally biased region" description="Low complexity" evidence="3">
    <location>
        <begin position="12"/>
        <end position="36"/>
    </location>
</feature>
<proteinExistence type="predicted"/>
<dbReference type="GO" id="GO:0000160">
    <property type="term" value="P:phosphorelay signal transduction system"/>
    <property type="evidence" value="ECO:0007669"/>
    <property type="project" value="UniProtKB-KW"/>
</dbReference>
<dbReference type="SMART" id="SM00073">
    <property type="entry name" value="HPT"/>
    <property type="match status" value="1"/>
</dbReference>
<sequence>MPAPPAGPAPAPAATVQPTPVATATPPASANAGSPPAGAPEPPKRPLALVLDTDILDDLQAMLGEEVDRLIDVFLDDTPRLIKALENAAAGPDYDALRDAAHSLKSSAANLGAMSLSAAAKRVELAAREKSLERPAVAVALIANEFARARQQMLARRPAQQA</sequence>
<evidence type="ECO:0000256" key="3">
    <source>
        <dbReference type="SAM" id="MobiDB-lite"/>
    </source>
</evidence>
<evidence type="ECO:0000313" key="5">
    <source>
        <dbReference type="EMBL" id="TWT19447.1"/>
    </source>
</evidence>
<dbReference type="SUPFAM" id="SSF47226">
    <property type="entry name" value="Histidine-containing phosphotransfer domain, HPT domain"/>
    <property type="match status" value="1"/>
</dbReference>
<keyword evidence="2" id="KW-0597">Phosphoprotein</keyword>
<dbReference type="Gene3D" id="1.20.120.160">
    <property type="entry name" value="HPT domain"/>
    <property type="match status" value="1"/>
</dbReference>
<feature type="domain" description="HPt" evidence="4">
    <location>
        <begin position="63"/>
        <end position="156"/>
    </location>
</feature>
<reference evidence="5 6" key="1">
    <citation type="journal article" date="2008" name="Int. J. Syst. Evol. Microbiol.">
        <title>Luteimonas marina sp. nov., isolated from seawater.</title>
        <authorList>
            <person name="Baik K.S."/>
            <person name="Park S.C."/>
            <person name="Kim M.S."/>
            <person name="Kim E.M."/>
            <person name="Park C."/>
            <person name="Chun J."/>
            <person name="Seong C.N."/>
        </authorList>
    </citation>
    <scope>NUCLEOTIDE SEQUENCE [LARGE SCALE GENOMIC DNA]</scope>
    <source>
        <strain evidence="5 6">FR1330</strain>
    </source>
</reference>
<organism evidence="5 6">
    <name type="scientific">Luteimonas marina</name>
    <dbReference type="NCBI Taxonomy" id="488485"/>
    <lineage>
        <taxon>Bacteria</taxon>
        <taxon>Pseudomonadati</taxon>
        <taxon>Pseudomonadota</taxon>
        <taxon>Gammaproteobacteria</taxon>
        <taxon>Lysobacterales</taxon>
        <taxon>Lysobacteraceae</taxon>
        <taxon>Luteimonas</taxon>
    </lineage>
</organism>